<comment type="caution">
    <text evidence="2">The sequence shown here is derived from an EMBL/GenBank/DDBJ whole genome shotgun (WGS) entry which is preliminary data.</text>
</comment>
<sequence length="196" mass="21942">MVKGGKRYSSMSNDGKWFAHSVLPENETGNRGTCTSTGIMLTQVKSALPQALNFECYPKWKTQQKSMEYPFSDHDNKYSLKDNITVFTHGVGRRKCHDDRRQHNSHFCLCHDGADGGTAETGGNFTAYQTDFMVKEAVNVPAGTRRFPRNHKQKSAEAALVQAGEQFMWFGRHDSQHLPETLQVLAATNCSAPSRP</sequence>
<organism evidence="2 3">
    <name type="scientific">Lates japonicus</name>
    <name type="common">Japanese lates</name>
    <dbReference type="NCBI Taxonomy" id="270547"/>
    <lineage>
        <taxon>Eukaryota</taxon>
        <taxon>Metazoa</taxon>
        <taxon>Chordata</taxon>
        <taxon>Craniata</taxon>
        <taxon>Vertebrata</taxon>
        <taxon>Euteleostomi</taxon>
        <taxon>Actinopterygii</taxon>
        <taxon>Neopterygii</taxon>
        <taxon>Teleostei</taxon>
        <taxon>Neoteleostei</taxon>
        <taxon>Acanthomorphata</taxon>
        <taxon>Carangaria</taxon>
        <taxon>Carangaria incertae sedis</taxon>
        <taxon>Centropomidae</taxon>
        <taxon>Lates</taxon>
    </lineage>
</organism>
<accession>A0AAD3N2Y4</accession>
<keyword evidence="3" id="KW-1185">Reference proteome</keyword>
<dbReference type="InterPro" id="IPR029369">
    <property type="entry name" value="HDNR"/>
</dbReference>
<protein>
    <submittedName>
        <fullName evidence="2">Testis-expressed sequence 36 protein</fullName>
    </submittedName>
</protein>
<dbReference type="AlphaFoldDB" id="A0AAD3N2Y4"/>
<gene>
    <name evidence="2" type="ORF">AKAME5_001559100</name>
</gene>
<dbReference type="Pfam" id="PF15115">
    <property type="entry name" value="HDNR"/>
    <property type="match status" value="1"/>
</dbReference>
<evidence type="ECO:0000259" key="1">
    <source>
        <dbReference type="Pfam" id="PF15115"/>
    </source>
</evidence>
<feature type="domain" description="Domain of unknown function with conserved HDNR motif" evidence="1">
    <location>
        <begin position="1"/>
        <end position="180"/>
    </location>
</feature>
<name>A0AAD3N2Y4_LATJO</name>
<dbReference type="PANTHER" id="PTHR35440:SF1">
    <property type="entry name" value="TESTIS-EXPRESSED PROTEIN 36"/>
    <property type="match status" value="1"/>
</dbReference>
<dbReference type="PANTHER" id="PTHR35440">
    <property type="entry name" value="TESTIS-EXPRESSED PROTEIN 36"/>
    <property type="match status" value="1"/>
</dbReference>
<dbReference type="Proteomes" id="UP001279410">
    <property type="component" value="Unassembled WGS sequence"/>
</dbReference>
<dbReference type="EMBL" id="BRZM01000065">
    <property type="protein sequence ID" value="GLD64026.1"/>
    <property type="molecule type" value="Genomic_DNA"/>
</dbReference>
<reference evidence="2" key="1">
    <citation type="submission" date="2022-08" db="EMBL/GenBank/DDBJ databases">
        <title>Genome sequencing of akame (Lates japonicus).</title>
        <authorList>
            <person name="Hashiguchi Y."/>
            <person name="Takahashi H."/>
        </authorList>
    </citation>
    <scope>NUCLEOTIDE SEQUENCE</scope>
    <source>
        <strain evidence="2">Kochi</strain>
    </source>
</reference>
<evidence type="ECO:0000313" key="2">
    <source>
        <dbReference type="EMBL" id="GLD64026.1"/>
    </source>
</evidence>
<evidence type="ECO:0000313" key="3">
    <source>
        <dbReference type="Proteomes" id="UP001279410"/>
    </source>
</evidence>
<proteinExistence type="predicted"/>